<keyword evidence="11" id="KW-0511">Multifunctional enzyme</keyword>
<evidence type="ECO:0000256" key="13">
    <source>
        <dbReference type="PROSITE-ProRule" id="PRU00391"/>
    </source>
</evidence>
<dbReference type="eggNOG" id="COG0266">
    <property type="taxonomic scope" value="Bacteria"/>
</dbReference>
<keyword evidence="6 15" id="KW-0378">Hydrolase</keyword>
<keyword evidence="5 13" id="KW-0863">Zinc-finger</keyword>
<evidence type="ECO:0000256" key="7">
    <source>
        <dbReference type="ARBA" id="ARBA00022833"/>
    </source>
</evidence>
<keyword evidence="4" id="KW-0227">DNA damage</keyword>
<dbReference type="InterPro" id="IPR010979">
    <property type="entry name" value="Ribosomal_uS13-like_H2TH"/>
</dbReference>
<dbReference type="SMART" id="SM00898">
    <property type="entry name" value="Fapy_DNA_glyco"/>
    <property type="match status" value="1"/>
</dbReference>
<dbReference type="PROSITE" id="PS51066">
    <property type="entry name" value="ZF_FPG_2"/>
    <property type="match status" value="1"/>
</dbReference>
<dbReference type="GO" id="GO:0140078">
    <property type="term" value="F:class I DNA-(apurinic or apyrimidinic site) endonuclease activity"/>
    <property type="evidence" value="ECO:0007669"/>
    <property type="project" value="UniProtKB-EC"/>
</dbReference>
<accession>I0ICZ6</accession>
<dbReference type="InterPro" id="IPR015886">
    <property type="entry name" value="H2TH_FPG"/>
</dbReference>
<dbReference type="Gene3D" id="3.20.190.10">
    <property type="entry name" value="MutM-like, N-terminal"/>
    <property type="match status" value="1"/>
</dbReference>
<evidence type="ECO:0000256" key="9">
    <source>
        <dbReference type="ARBA" id="ARBA00023204"/>
    </source>
</evidence>
<organism evidence="15 16">
    <name type="scientific">Phycisphaera mikurensis (strain NBRC 102666 / KCTC 22515 / FYK2301M01)</name>
    <dbReference type="NCBI Taxonomy" id="1142394"/>
    <lineage>
        <taxon>Bacteria</taxon>
        <taxon>Pseudomonadati</taxon>
        <taxon>Planctomycetota</taxon>
        <taxon>Phycisphaerae</taxon>
        <taxon>Phycisphaerales</taxon>
        <taxon>Phycisphaeraceae</taxon>
        <taxon>Phycisphaera</taxon>
    </lineage>
</organism>
<gene>
    <name evidence="15" type="ordered locus">PSMK_09750</name>
</gene>
<name>I0ICZ6_PHYMF</name>
<dbReference type="InterPro" id="IPR012319">
    <property type="entry name" value="FPG_cat"/>
</dbReference>
<dbReference type="OrthoDB" id="9800855at2"/>
<keyword evidence="7" id="KW-0862">Zinc</keyword>
<dbReference type="RefSeq" id="WP_014436353.1">
    <property type="nucleotide sequence ID" value="NC_017080.1"/>
</dbReference>
<protein>
    <recommendedName>
        <fullName evidence="2">DNA-(apurinic or apyrimidinic site) lyase</fullName>
        <ecNumber evidence="2">4.2.99.18</ecNumber>
    </recommendedName>
</protein>
<dbReference type="InterPro" id="IPR035937">
    <property type="entry name" value="FPG_N"/>
</dbReference>
<evidence type="ECO:0000256" key="5">
    <source>
        <dbReference type="ARBA" id="ARBA00022771"/>
    </source>
</evidence>
<dbReference type="EC" id="4.2.99.18" evidence="2"/>
<dbReference type="HOGENOM" id="CLU_072818_0_0_0"/>
<sequence length="252" mass="27922">MEGPGIRFFAENLQRVIGQRLEAVEGERAGAVEPERFVGRTLAEVVPAGKLLFFRFRSVDDVVIRVHCLMFGDVRINEDRPGKTLTLRLGFERDRVDVYLGAARAATAGEMDDGRVPVTRDMLDPRFRPARGWDAAAKALPDAILGDALLDQDLFPGLGNKIKNEAMFRARVSPLDAVGAIPRASGLRLMREAAAFSRHFLGEYRAGRHIQPSMQLYGRRTCPACGGPVSKQEIGELQRKSHWCPACQPRKA</sequence>
<keyword evidence="3" id="KW-0479">Metal-binding</keyword>
<evidence type="ECO:0000256" key="4">
    <source>
        <dbReference type="ARBA" id="ARBA00022763"/>
    </source>
</evidence>
<keyword evidence="10 15" id="KW-0456">Lyase</keyword>
<dbReference type="SMART" id="SM01232">
    <property type="entry name" value="H2TH"/>
    <property type="match status" value="1"/>
</dbReference>
<reference evidence="15 16" key="1">
    <citation type="submission" date="2012-02" db="EMBL/GenBank/DDBJ databases">
        <title>Complete genome sequence of Phycisphaera mikurensis NBRC 102666.</title>
        <authorList>
            <person name="Ankai A."/>
            <person name="Hosoyama A."/>
            <person name="Terui Y."/>
            <person name="Sekine M."/>
            <person name="Fukai R."/>
            <person name="Kato Y."/>
            <person name="Nakamura S."/>
            <person name="Yamada-Narita S."/>
            <person name="Kawakoshi A."/>
            <person name="Fukunaga Y."/>
            <person name="Yamazaki S."/>
            <person name="Fujita N."/>
        </authorList>
    </citation>
    <scope>NUCLEOTIDE SEQUENCE [LARGE SCALE GENOMIC DNA]</scope>
    <source>
        <strain evidence="16">NBRC 102666 / KCTC 22515 / FYK2301M01</strain>
    </source>
</reference>
<evidence type="ECO:0000256" key="11">
    <source>
        <dbReference type="ARBA" id="ARBA00023268"/>
    </source>
</evidence>
<evidence type="ECO:0000256" key="8">
    <source>
        <dbReference type="ARBA" id="ARBA00023125"/>
    </source>
</evidence>
<dbReference type="PANTHER" id="PTHR42697:SF1">
    <property type="entry name" value="ENDONUCLEASE 8"/>
    <property type="match status" value="1"/>
</dbReference>
<proteinExistence type="inferred from homology"/>
<evidence type="ECO:0000256" key="1">
    <source>
        <dbReference type="ARBA" id="ARBA00009409"/>
    </source>
</evidence>
<dbReference type="GO" id="GO:0008270">
    <property type="term" value="F:zinc ion binding"/>
    <property type="evidence" value="ECO:0007669"/>
    <property type="project" value="UniProtKB-KW"/>
</dbReference>
<evidence type="ECO:0000256" key="6">
    <source>
        <dbReference type="ARBA" id="ARBA00022801"/>
    </source>
</evidence>
<comment type="similarity">
    <text evidence="1">Belongs to the FPG family.</text>
</comment>
<dbReference type="AlphaFoldDB" id="I0ICZ6"/>
<keyword evidence="8" id="KW-0238">DNA-binding</keyword>
<dbReference type="Gene3D" id="1.10.8.50">
    <property type="match status" value="1"/>
</dbReference>
<dbReference type="GO" id="GO:0003684">
    <property type="term" value="F:damaged DNA binding"/>
    <property type="evidence" value="ECO:0007669"/>
    <property type="project" value="InterPro"/>
</dbReference>
<dbReference type="SUPFAM" id="SSF81624">
    <property type="entry name" value="N-terminal domain of MutM-like DNA repair proteins"/>
    <property type="match status" value="1"/>
</dbReference>
<evidence type="ECO:0000256" key="3">
    <source>
        <dbReference type="ARBA" id="ARBA00022723"/>
    </source>
</evidence>
<dbReference type="SUPFAM" id="SSF57716">
    <property type="entry name" value="Glucocorticoid receptor-like (DNA-binding domain)"/>
    <property type="match status" value="1"/>
</dbReference>
<dbReference type="PANTHER" id="PTHR42697">
    <property type="entry name" value="ENDONUCLEASE 8"/>
    <property type="match status" value="1"/>
</dbReference>
<keyword evidence="16" id="KW-1185">Reference proteome</keyword>
<dbReference type="GO" id="GO:0006284">
    <property type="term" value="P:base-excision repair"/>
    <property type="evidence" value="ECO:0007669"/>
    <property type="project" value="InterPro"/>
</dbReference>
<dbReference type="Proteomes" id="UP000007881">
    <property type="component" value="Chromosome"/>
</dbReference>
<dbReference type="SUPFAM" id="SSF46946">
    <property type="entry name" value="S13-like H2TH domain"/>
    <property type="match status" value="1"/>
</dbReference>
<dbReference type="GO" id="GO:0000703">
    <property type="term" value="F:oxidized pyrimidine nucleobase lesion DNA N-glycosylase activity"/>
    <property type="evidence" value="ECO:0007669"/>
    <property type="project" value="TreeGrafter"/>
</dbReference>
<evidence type="ECO:0000313" key="15">
    <source>
        <dbReference type="EMBL" id="BAM03134.1"/>
    </source>
</evidence>
<evidence type="ECO:0000313" key="16">
    <source>
        <dbReference type="Proteomes" id="UP000007881"/>
    </source>
</evidence>
<keyword evidence="9" id="KW-0234">DNA repair</keyword>
<keyword evidence="12 15" id="KW-0326">Glycosidase</keyword>
<dbReference type="EMBL" id="AP012338">
    <property type="protein sequence ID" value="BAM03134.1"/>
    <property type="molecule type" value="Genomic_DNA"/>
</dbReference>
<evidence type="ECO:0000259" key="14">
    <source>
        <dbReference type="PROSITE" id="PS51066"/>
    </source>
</evidence>
<evidence type="ECO:0000256" key="12">
    <source>
        <dbReference type="ARBA" id="ARBA00023295"/>
    </source>
</evidence>
<evidence type="ECO:0000256" key="10">
    <source>
        <dbReference type="ARBA" id="ARBA00023239"/>
    </source>
</evidence>
<dbReference type="STRING" id="1142394.PSMK_09750"/>
<feature type="domain" description="FPG-type" evidence="14">
    <location>
        <begin position="215"/>
        <end position="249"/>
    </location>
</feature>
<dbReference type="KEGG" id="phm:PSMK_09750"/>
<evidence type="ECO:0000256" key="2">
    <source>
        <dbReference type="ARBA" id="ARBA00012720"/>
    </source>
</evidence>
<dbReference type="InterPro" id="IPR000214">
    <property type="entry name" value="Znf_DNA_glyclase/AP_lyase"/>
</dbReference>